<accession>A0A7D5TIS7</accession>
<keyword evidence="4" id="KW-1185">Reference proteome</keyword>
<dbReference type="InterPro" id="IPR055693">
    <property type="entry name" value="DUF7269"/>
</dbReference>
<reference evidence="3 4" key="1">
    <citation type="submission" date="2020-07" db="EMBL/GenBank/DDBJ databases">
        <title>Halosimplex litoreum sp. nov. and Halosimplex rubrum sp. nov., isolated from different salt environments.</title>
        <authorList>
            <person name="Cui H."/>
        </authorList>
    </citation>
    <scope>NUCLEOTIDE SEQUENCE [LARGE SCALE GENOMIC DNA]</scope>
    <source>
        <strain evidence="3 4">R2</strain>
    </source>
</reference>
<evidence type="ECO:0000313" key="4">
    <source>
        <dbReference type="Proteomes" id="UP000509346"/>
    </source>
</evidence>
<feature type="transmembrane region" description="Helical" evidence="2">
    <location>
        <begin position="33"/>
        <end position="54"/>
    </location>
</feature>
<sequence>MNRGRRALLAVGIAAVVAGVVLTVRPGLVAFDWATLATLGVWVVALAGVALAAFERFESDDGPPGALPRVGERPDYGVPGDDLAAAVADAGVGQRDAAERDRVRERLHVAVVDALERFAGLAPEEAERRVAEGSWTDDPDAAALFADREESVHEGVEPDFDRRVERAAAAVARLRERSEGGEASDPDSGRRAGDPGRSGGVADD</sequence>
<keyword evidence="2" id="KW-1133">Transmembrane helix</keyword>
<evidence type="ECO:0000313" key="3">
    <source>
        <dbReference type="EMBL" id="QLH84196.1"/>
    </source>
</evidence>
<dbReference type="OrthoDB" id="242720at2157"/>
<dbReference type="Pfam" id="PF23933">
    <property type="entry name" value="DUF7269"/>
    <property type="match status" value="1"/>
</dbReference>
<dbReference type="GeneID" id="56085380"/>
<keyword evidence="2" id="KW-0472">Membrane</keyword>
<organism evidence="3 4">
    <name type="scientific">Halosimplex pelagicum</name>
    <dbReference type="NCBI Taxonomy" id="869886"/>
    <lineage>
        <taxon>Archaea</taxon>
        <taxon>Methanobacteriati</taxon>
        <taxon>Methanobacteriota</taxon>
        <taxon>Stenosarchaea group</taxon>
        <taxon>Halobacteria</taxon>
        <taxon>Halobacteriales</taxon>
        <taxon>Haloarculaceae</taxon>
        <taxon>Halosimplex</taxon>
    </lineage>
</organism>
<dbReference type="KEGG" id="hpel:HZS54_22285"/>
<name>A0A7D5TIS7_9EURY</name>
<protein>
    <submittedName>
        <fullName evidence="3">Uncharacterized protein</fullName>
    </submittedName>
</protein>
<dbReference type="RefSeq" id="WP_179919291.1">
    <property type="nucleotide sequence ID" value="NZ_CP058909.1"/>
</dbReference>
<evidence type="ECO:0000256" key="1">
    <source>
        <dbReference type="SAM" id="MobiDB-lite"/>
    </source>
</evidence>
<evidence type="ECO:0000256" key="2">
    <source>
        <dbReference type="SAM" id="Phobius"/>
    </source>
</evidence>
<gene>
    <name evidence="3" type="ORF">HZS54_22285</name>
</gene>
<proteinExistence type="predicted"/>
<dbReference type="AlphaFoldDB" id="A0A7D5TIS7"/>
<dbReference type="EMBL" id="CP058909">
    <property type="protein sequence ID" value="QLH84196.1"/>
    <property type="molecule type" value="Genomic_DNA"/>
</dbReference>
<keyword evidence="2" id="KW-0812">Transmembrane</keyword>
<dbReference type="Proteomes" id="UP000509346">
    <property type="component" value="Chromosome"/>
</dbReference>
<feature type="region of interest" description="Disordered" evidence="1">
    <location>
        <begin position="173"/>
        <end position="204"/>
    </location>
</feature>